<dbReference type="InterPro" id="IPR013783">
    <property type="entry name" value="Ig-like_fold"/>
</dbReference>
<evidence type="ECO:0000313" key="2">
    <source>
        <dbReference type="Proteomes" id="UP000786811"/>
    </source>
</evidence>
<dbReference type="Proteomes" id="UP000786811">
    <property type="component" value="Unassembled WGS sequence"/>
</dbReference>
<reference evidence="1" key="1">
    <citation type="submission" date="2021-04" db="EMBL/GenBank/DDBJ databases">
        <authorList>
            <person name="Chebbi M.A.C M."/>
        </authorList>
    </citation>
    <scope>NUCLEOTIDE SEQUENCE</scope>
</reference>
<gene>
    <name evidence="1" type="ORF">HICCMSTLAB_LOCUS2562</name>
</gene>
<name>A0A8J2MG68_COTCN</name>
<evidence type="ECO:0000313" key="1">
    <source>
        <dbReference type="EMBL" id="CAG5077801.1"/>
    </source>
</evidence>
<dbReference type="OrthoDB" id="7693264at2759"/>
<protein>
    <recommendedName>
        <fullName evidence="3">Ig-like domain-containing protein</fullName>
    </recommendedName>
</protein>
<dbReference type="AlphaFoldDB" id="A0A8J2MG68"/>
<dbReference type="EMBL" id="CAJNRD030001117">
    <property type="protein sequence ID" value="CAG5077801.1"/>
    <property type="molecule type" value="Genomic_DNA"/>
</dbReference>
<keyword evidence="2" id="KW-1185">Reference proteome</keyword>
<dbReference type="Gene3D" id="2.60.40.10">
    <property type="entry name" value="Immunoglobulins"/>
    <property type="match status" value="1"/>
</dbReference>
<comment type="caution">
    <text evidence="1">The sequence shown here is derived from an EMBL/GenBank/DDBJ whole genome shotgun (WGS) entry which is preliminary data.</text>
</comment>
<proteinExistence type="predicted"/>
<accession>A0A8J2MG68</accession>
<organism evidence="1 2">
    <name type="scientific">Cotesia congregata</name>
    <name type="common">Parasitoid wasp</name>
    <name type="synonym">Apanteles congregatus</name>
    <dbReference type="NCBI Taxonomy" id="51543"/>
    <lineage>
        <taxon>Eukaryota</taxon>
        <taxon>Metazoa</taxon>
        <taxon>Ecdysozoa</taxon>
        <taxon>Arthropoda</taxon>
        <taxon>Hexapoda</taxon>
        <taxon>Insecta</taxon>
        <taxon>Pterygota</taxon>
        <taxon>Neoptera</taxon>
        <taxon>Endopterygota</taxon>
        <taxon>Hymenoptera</taxon>
        <taxon>Apocrita</taxon>
        <taxon>Ichneumonoidea</taxon>
        <taxon>Braconidae</taxon>
        <taxon>Microgastrinae</taxon>
        <taxon>Cotesia</taxon>
    </lineage>
</organism>
<sequence length="220" mass="24203">MVFVSFRALRAQNSNSTAPTMEPSAAELNNVYEGDTLTIKCTSNTDLQFFTALDEPSEQSLAIMEVGRSDWSYMRGIRKTASVGDNGWYGCANTGVKVNTTKKPSMEPAGKILKLTEGDTLTIKCSSNQEMKFYSDLHHPEKATKSREMATAVGGGEFTHTLEKKKVVPEDSGHYGCVNKDIENEQSMMTESESAVFEGAHTRTLEKKSPEPAITNKIIM</sequence>
<dbReference type="InterPro" id="IPR036179">
    <property type="entry name" value="Ig-like_dom_sf"/>
</dbReference>
<dbReference type="SUPFAM" id="SSF48726">
    <property type="entry name" value="Immunoglobulin"/>
    <property type="match status" value="1"/>
</dbReference>
<evidence type="ECO:0008006" key="3">
    <source>
        <dbReference type="Google" id="ProtNLM"/>
    </source>
</evidence>